<sequence>MNPHQHPLPSGFTATSTAQEVMRSIDLTGKRAIVTGGYTGLGLETVQALVAAGARVVVPARSPEKASAALAGLPGIEHAELDLHAPASIARFADDFVARGEALDLLILNAGIMATPLRRDGRGHESQFSANHLGHFELAVRLWPTLVRAGSARVVALSSLGHRFSAFDFDDPDFEHRPYDKWKAYGQSKTANALFAVGLDRRGAPHGVRAFAVHPGSIRTELVRDLTPEDFAAFGLPADGKYGVAPQGQSVEEGGRYKNLSQGAATSLWCATSPQLAGLGGLYCENGDVARPIPEGEVFDGGVRSWAIDPAQAERLWSLSERLTGASLPA</sequence>
<dbReference type="Gene3D" id="3.40.50.720">
    <property type="entry name" value="NAD(P)-binding Rossmann-like Domain"/>
    <property type="match status" value="1"/>
</dbReference>
<accession>A0ABU5DKE5</accession>
<dbReference type="PANTHER" id="PTHR24320">
    <property type="entry name" value="RETINOL DEHYDROGENASE"/>
    <property type="match status" value="1"/>
</dbReference>
<dbReference type="PANTHER" id="PTHR24320:SF148">
    <property type="entry name" value="NAD(P)-BINDING ROSSMANN-FOLD SUPERFAMILY PROTEIN"/>
    <property type="match status" value="1"/>
</dbReference>
<organism evidence="3 4">
    <name type="scientific">Roseateles agri</name>
    <dbReference type="NCBI Taxonomy" id="3098619"/>
    <lineage>
        <taxon>Bacteria</taxon>
        <taxon>Pseudomonadati</taxon>
        <taxon>Pseudomonadota</taxon>
        <taxon>Betaproteobacteria</taxon>
        <taxon>Burkholderiales</taxon>
        <taxon>Sphaerotilaceae</taxon>
        <taxon>Roseateles</taxon>
    </lineage>
</organism>
<protein>
    <submittedName>
        <fullName evidence="3">Oxidoreductase</fullName>
    </submittedName>
</protein>
<proteinExistence type="inferred from homology"/>
<dbReference type="SUPFAM" id="SSF51735">
    <property type="entry name" value="NAD(P)-binding Rossmann-fold domains"/>
    <property type="match status" value="1"/>
</dbReference>
<keyword evidence="2" id="KW-0560">Oxidoreductase</keyword>
<comment type="similarity">
    <text evidence="1">Belongs to the short-chain dehydrogenases/reductases (SDR) family.</text>
</comment>
<evidence type="ECO:0000313" key="3">
    <source>
        <dbReference type="EMBL" id="MDY0746604.1"/>
    </source>
</evidence>
<keyword evidence="4" id="KW-1185">Reference proteome</keyword>
<gene>
    <name evidence="3" type="ORF">SNE35_18975</name>
</gene>
<reference evidence="3 4" key="1">
    <citation type="submission" date="2023-11" db="EMBL/GenBank/DDBJ databases">
        <title>Paucibacter sp. nov., isolated from fresh soil in Korea.</title>
        <authorList>
            <person name="Le N.T.T."/>
        </authorList>
    </citation>
    <scope>NUCLEOTIDE SEQUENCE [LARGE SCALE GENOMIC DNA]</scope>
    <source>
        <strain evidence="3 4">R3-3</strain>
    </source>
</reference>
<evidence type="ECO:0000256" key="2">
    <source>
        <dbReference type="ARBA" id="ARBA00023002"/>
    </source>
</evidence>
<name>A0ABU5DKE5_9BURK</name>
<dbReference type="EMBL" id="JAXCLA010000006">
    <property type="protein sequence ID" value="MDY0746604.1"/>
    <property type="molecule type" value="Genomic_DNA"/>
</dbReference>
<evidence type="ECO:0000256" key="1">
    <source>
        <dbReference type="ARBA" id="ARBA00006484"/>
    </source>
</evidence>
<dbReference type="InterPro" id="IPR036291">
    <property type="entry name" value="NAD(P)-bd_dom_sf"/>
</dbReference>
<dbReference type="PRINTS" id="PR00081">
    <property type="entry name" value="GDHRDH"/>
</dbReference>
<dbReference type="InterPro" id="IPR002347">
    <property type="entry name" value="SDR_fam"/>
</dbReference>
<comment type="caution">
    <text evidence="3">The sequence shown here is derived from an EMBL/GenBank/DDBJ whole genome shotgun (WGS) entry which is preliminary data.</text>
</comment>
<dbReference type="Proteomes" id="UP001285263">
    <property type="component" value="Unassembled WGS sequence"/>
</dbReference>
<dbReference type="RefSeq" id="WP_320424548.1">
    <property type="nucleotide sequence ID" value="NZ_JAXCLA010000006.1"/>
</dbReference>
<evidence type="ECO:0000313" key="4">
    <source>
        <dbReference type="Proteomes" id="UP001285263"/>
    </source>
</evidence>
<dbReference type="NCBIfam" id="NF004845">
    <property type="entry name" value="PRK06196.1"/>
    <property type="match status" value="1"/>
</dbReference>
<dbReference type="Pfam" id="PF00106">
    <property type="entry name" value="adh_short"/>
    <property type="match status" value="1"/>
</dbReference>